<name>A0A067PH59_9AGAM</name>
<dbReference type="Proteomes" id="UP000027265">
    <property type="component" value="Unassembled WGS sequence"/>
</dbReference>
<gene>
    <name evidence="2" type="ORF">JAAARDRAFT_200555</name>
</gene>
<feature type="region of interest" description="Disordered" evidence="1">
    <location>
        <begin position="1"/>
        <end position="35"/>
    </location>
</feature>
<dbReference type="AlphaFoldDB" id="A0A067PH59"/>
<dbReference type="InParanoid" id="A0A067PH59"/>
<evidence type="ECO:0000313" key="2">
    <source>
        <dbReference type="EMBL" id="KDQ49801.1"/>
    </source>
</evidence>
<dbReference type="EMBL" id="KL197774">
    <property type="protein sequence ID" value="KDQ49801.1"/>
    <property type="molecule type" value="Genomic_DNA"/>
</dbReference>
<keyword evidence="3" id="KW-1185">Reference proteome</keyword>
<protein>
    <submittedName>
        <fullName evidence="2">Uncharacterized protein</fullName>
    </submittedName>
</protein>
<proteinExistence type="predicted"/>
<evidence type="ECO:0000256" key="1">
    <source>
        <dbReference type="SAM" id="MobiDB-lite"/>
    </source>
</evidence>
<dbReference type="HOGENOM" id="CLU_1195028_0_0_1"/>
<reference evidence="3" key="1">
    <citation type="journal article" date="2014" name="Proc. Natl. Acad. Sci. U.S.A.">
        <title>Extensive sampling of basidiomycete genomes demonstrates inadequacy of the white-rot/brown-rot paradigm for wood decay fungi.</title>
        <authorList>
            <person name="Riley R."/>
            <person name="Salamov A.A."/>
            <person name="Brown D.W."/>
            <person name="Nagy L.G."/>
            <person name="Floudas D."/>
            <person name="Held B.W."/>
            <person name="Levasseur A."/>
            <person name="Lombard V."/>
            <person name="Morin E."/>
            <person name="Otillar R."/>
            <person name="Lindquist E.A."/>
            <person name="Sun H."/>
            <person name="LaButti K.M."/>
            <person name="Schmutz J."/>
            <person name="Jabbour D."/>
            <person name="Luo H."/>
            <person name="Baker S.E."/>
            <person name="Pisabarro A.G."/>
            <person name="Walton J.D."/>
            <person name="Blanchette R.A."/>
            <person name="Henrissat B."/>
            <person name="Martin F."/>
            <person name="Cullen D."/>
            <person name="Hibbett D.S."/>
            <person name="Grigoriev I.V."/>
        </authorList>
    </citation>
    <scope>NUCLEOTIDE SEQUENCE [LARGE SCALE GENOMIC DNA]</scope>
    <source>
        <strain evidence="3">MUCL 33604</strain>
    </source>
</reference>
<organism evidence="2 3">
    <name type="scientific">Jaapia argillacea MUCL 33604</name>
    <dbReference type="NCBI Taxonomy" id="933084"/>
    <lineage>
        <taxon>Eukaryota</taxon>
        <taxon>Fungi</taxon>
        <taxon>Dikarya</taxon>
        <taxon>Basidiomycota</taxon>
        <taxon>Agaricomycotina</taxon>
        <taxon>Agaricomycetes</taxon>
        <taxon>Agaricomycetidae</taxon>
        <taxon>Jaapiales</taxon>
        <taxon>Jaapiaceae</taxon>
        <taxon>Jaapia</taxon>
    </lineage>
</organism>
<feature type="compositionally biased region" description="Basic residues" evidence="1">
    <location>
        <begin position="18"/>
        <end position="27"/>
    </location>
</feature>
<dbReference type="OrthoDB" id="3053868at2759"/>
<sequence length="203" mass="22779">MVKAAGIHSTGGHTYHSQIRKKTNHSKNPRDETVKKIQDQHQIRCQLKDQEPLIQMGDFEFLLGILPHLALQQFKKACACGLLNILGRPKTSSFATFAYCAGSHLDYDESITHGWVVKRPSTLDCFQSNFVYPGLRVIVELAEDAHWIWHADVDDHGTTANALAVQNPQHWKQYATLDSDAQWTLVSTIPSAVADAAVHDNFY</sequence>
<accession>A0A067PH59</accession>
<evidence type="ECO:0000313" key="3">
    <source>
        <dbReference type="Proteomes" id="UP000027265"/>
    </source>
</evidence>